<keyword evidence="2" id="KW-0378">Hydrolase</keyword>
<dbReference type="SUPFAM" id="SSF56784">
    <property type="entry name" value="HAD-like"/>
    <property type="match status" value="1"/>
</dbReference>
<organism evidence="2 3">
    <name type="scientific">Mycolicibacterium chlorophenolicum</name>
    <dbReference type="NCBI Taxonomy" id="37916"/>
    <lineage>
        <taxon>Bacteria</taxon>
        <taxon>Bacillati</taxon>
        <taxon>Actinomycetota</taxon>
        <taxon>Actinomycetes</taxon>
        <taxon>Mycobacteriales</taxon>
        <taxon>Mycobacteriaceae</taxon>
        <taxon>Mycolicibacterium</taxon>
    </lineage>
</organism>
<protein>
    <submittedName>
        <fullName evidence="2">Putative hydrolase YutF</fullName>
        <ecNumber evidence="2">3.-.-.-</ecNumber>
    </submittedName>
</protein>
<dbReference type="Proteomes" id="UP000036513">
    <property type="component" value="Unassembled WGS sequence"/>
</dbReference>
<dbReference type="Gene3D" id="3.30.300.290">
    <property type="match status" value="1"/>
</dbReference>
<evidence type="ECO:0000313" key="2">
    <source>
        <dbReference type="EMBL" id="KMO82328.1"/>
    </source>
</evidence>
<dbReference type="Pfam" id="PF13242">
    <property type="entry name" value="Hydrolase_like"/>
    <property type="match status" value="1"/>
</dbReference>
<dbReference type="PANTHER" id="PTHR19288:SF95">
    <property type="entry name" value="D-GLYCEROL 3-PHOSPHATE PHOSPHATASE"/>
    <property type="match status" value="1"/>
</dbReference>
<dbReference type="STRING" id="37916.MCHLDSM_01481"/>
<sequence>MSSLAQQHDCLLLDLDGTVFRGREPTPGAVDTLAAVQSRVLYVTNNASRDATQVADHLRELGFTAAPDDVVTSAQSAARLLADQLPDNAKVLIVGTDALAEEVRSVGLTPVREFADEPVAVVQGHSPDTAWTALAEAALAIRAGALWIAANVDKTLPSERGLLPGNGSMVAALRAATDQEPQVAGKPSPVLMTNALARGHFESPLVIGDRLDTDIAGANAAELPSLMVLSGVNNAEDAIFAVPDERPQLLAEDLRALTDDADTLRVGPHPAWRVEVDDDAVSVHSTGTDSGDALSVVRAIAAAVWAADEPVRRRPIVAADDAARQAARRWSLLSDAID</sequence>
<proteinExistence type="predicted"/>
<dbReference type="Pfam" id="PF13344">
    <property type="entry name" value="Hydrolase_6"/>
    <property type="match status" value="1"/>
</dbReference>
<dbReference type="NCBIfam" id="TIGR01460">
    <property type="entry name" value="HAD-SF-IIA"/>
    <property type="match status" value="1"/>
</dbReference>
<gene>
    <name evidence="2" type="primary">yutF</name>
    <name evidence="2" type="ORF">MCHLDSM_01481</name>
</gene>
<dbReference type="GO" id="GO:0005737">
    <property type="term" value="C:cytoplasm"/>
    <property type="evidence" value="ECO:0007669"/>
    <property type="project" value="TreeGrafter"/>
</dbReference>
<dbReference type="EMBL" id="JYNL01000010">
    <property type="protein sequence ID" value="KMO82328.1"/>
    <property type="molecule type" value="Genomic_DNA"/>
</dbReference>
<dbReference type="InterPro" id="IPR023214">
    <property type="entry name" value="HAD_sf"/>
</dbReference>
<keyword evidence="3" id="KW-1185">Reference proteome</keyword>
<dbReference type="AlphaFoldDB" id="A0A0J6WK04"/>
<feature type="domain" description="GCN5-related N-acetyltransferase-like" evidence="1">
    <location>
        <begin position="269"/>
        <end position="332"/>
    </location>
</feature>
<dbReference type="Pfam" id="PF18407">
    <property type="entry name" value="GNAT_like"/>
    <property type="match status" value="1"/>
</dbReference>
<dbReference type="SMR" id="A0A0J6WK04"/>
<dbReference type="InterPro" id="IPR036412">
    <property type="entry name" value="HAD-like_sf"/>
</dbReference>
<reference evidence="2 3" key="1">
    <citation type="journal article" date="2015" name="Genome Biol. Evol.">
        <title>Characterization of Three Mycobacterium spp. with Potential Use in Bioremediation by Genome Sequencing and Comparative Genomics.</title>
        <authorList>
            <person name="Das S."/>
            <person name="Pettersson B.M."/>
            <person name="Behra P.R."/>
            <person name="Ramesh M."/>
            <person name="Dasgupta S."/>
            <person name="Bhattacharya A."/>
            <person name="Kirsebom L.A."/>
        </authorList>
    </citation>
    <scope>NUCLEOTIDE SEQUENCE [LARGE SCALE GENOMIC DNA]</scope>
    <source>
        <strain evidence="2 3">DSM 43826</strain>
    </source>
</reference>
<dbReference type="PANTHER" id="PTHR19288">
    <property type="entry name" value="4-NITROPHENYLPHOSPHATASE-RELATED"/>
    <property type="match status" value="1"/>
</dbReference>
<dbReference type="InterPro" id="IPR041065">
    <property type="entry name" value="GNAT-like"/>
</dbReference>
<accession>A0A0J6WK04</accession>
<dbReference type="InterPro" id="IPR006357">
    <property type="entry name" value="HAD-SF_hydro_IIA"/>
</dbReference>
<comment type="caution">
    <text evidence="2">The sequence shown here is derived from an EMBL/GenBank/DDBJ whole genome shotgun (WGS) entry which is preliminary data.</text>
</comment>
<evidence type="ECO:0000313" key="3">
    <source>
        <dbReference type="Proteomes" id="UP000036513"/>
    </source>
</evidence>
<dbReference type="RefSeq" id="WP_048469371.1">
    <property type="nucleotide sequence ID" value="NZ_JYNL01000010.1"/>
</dbReference>
<dbReference type="EC" id="3.-.-.-" evidence="2"/>
<name>A0A0J6WK04_9MYCO</name>
<dbReference type="Gene3D" id="3.40.50.1000">
    <property type="entry name" value="HAD superfamily/HAD-like"/>
    <property type="match status" value="2"/>
</dbReference>
<dbReference type="GO" id="GO:0016791">
    <property type="term" value="F:phosphatase activity"/>
    <property type="evidence" value="ECO:0007669"/>
    <property type="project" value="TreeGrafter"/>
</dbReference>
<dbReference type="PATRIC" id="fig|37916.4.peg.1378"/>
<evidence type="ECO:0000259" key="1">
    <source>
        <dbReference type="Pfam" id="PF18407"/>
    </source>
</evidence>